<dbReference type="RefSeq" id="XP_030757424.1">
    <property type="nucleotide sequence ID" value="XM_030901564.1"/>
</dbReference>
<reference evidence="7" key="1">
    <citation type="submission" date="2025-08" db="UniProtKB">
        <authorList>
            <consortium name="RefSeq"/>
        </authorList>
    </citation>
    <scope>IDENTIFICATION</scope>
    <source>
        <tissue evidence="7">Gonads</tissue>
    </source>
</reference>
<keyword evidence="3 4" id="KW-0808">Transferase</keyword>
<dbReference type="Proteomes" id="UP000504635">
    <property type="component" value="Unplaced"/>
</dbReference>
<keyword evidence="5" id="KW-1133">Transmembrane helix</keyword>
<dbReference type="Gene3D" id="3.40.50.2000">
    <property type="entry name" value="Glycogen Phosphorylase B"/>
    <property type="match status" value="2"/>
</dbReference>
<evidence type="ECO:0000256" key="5">
    <source>
        <dbReference type="RuleBase" id="RU362059"/>
    </source>
</evidence>
<feature type="chain" id="PRO_5027158096" description="UDP-glucuronosyltransferase" evidence="5">
    <location>
        <begin position="21"/>
        <end position="515"/>
    </location>
</feature>
<keyword evidence="5" id="KW-0472">Membrane</keyword>
<dbReference type="GO" id="GO:0015020">
    <property type="term" value="F:glucuronosyltransferase activity"/>
    <property type="evidence" value="ECO:0007669"/>
    <property type="project" value="UniProtKB-EC"/>
</dbReference>
<keyword evidence="5" id="KW-0732">Signal</keyword>
<organism evidence="6 7">
    <name type="scientific">Sitophilus oryzae</name>
    <name type="common">Rice weevil</name>
    <name type="synonym">Curculio oryzae</name>
    <dbReference type="NCBI Taxonomy" id="7048"/>
    <lineage>
        <taxon>Eukaryota</taxon>
        <taxon>Metazoa</taxon>
        <taxon>Ecdysozoa</taxon>
        <taxon>Arthropoda</taxon>
        <taxon>Hexapoda</taxon>
        <taxon>Insecta</taxon>
        <taxon>Pterygota</taxon>
        <taxon>Neoptera</taxon>
        <taxon>Endopterygota</taxon>
        <taxon>Coleoptera</taxon>
        <taxon>Polyphaga</taxon>
        <taxon>Cucujiformia</taxon>
        <taxon>Curculionidae</taxon>
        <taxon>Dryophthorinae</taxon>
        <taxon>Sitophilus</taxon>
    </lineage>
</organism>
<keyword evidence="5" id="KW-0812">Transmembrane</keyword>
<dbReference type="InterPro" id="IPR035595">
    <property type="entry name" value="UDP_glycos_trans_CS"/>
</dbReference>
<name>A0A6J2Y3A6_SITOR</name>
<accession>A0A6J2Y3A6</accession>
<dbReference type="PANTHER" id="PTHR48043">
    <property type="entry name" value="EG:EG0003.4 PROTEIN-RELATED"/>
    <property type="match status" value="1"/>
</dbReference>
<dbReference type="SUPFAM" id="SSF53756">
    <property type="entry name" value="UDP-Glycosyltransferase/glycogen phosphorylase"/>
    <property type="match status" value="1"/>
</dbReference>
<comment type="subcellular location">
    <subcellularLocation>
        <location evidence="5">Membrane</location>
        <topology evidence="5">Single-pass membrane protein</topology>
    </subcellularLocation>
</comment>
<proteinExistence type="inferred from homology"/>
<feature type="signal peptide" evidence="5">
    <location>
        <begin position="1"/>
        <end position="20"/>
    </location>
</feature>
<evidence type="ECO:0000256" key="1">
    <source>
        <dbReference type="ARBA" id="ARBA00009995"/>
    </source>
</evidence>
<feature type="transmembrane region" description="Helical" evidence="5">
    <location>
        <begin position="473"/>
        <end position="496"/>
    </location>
</feature>
<dbReference type="PROSITE" id="PS00375">
    <property type="entry name" value="UDPGT"/>
    <property type="match status" value="1"/>
</dbReference>
<keyword evidence="6" id="KW-1185">Reference proteome</keyword>
<evidence type="ECO:0000313" key="6">
    <source>
        <dbReference type="Proteomes" id="UP000504635"/>
    </source>
</evidence>
<dbReference type="Pfam" id="PF00201">
    <property type="entry name" value="UDPGT"/>
    <property type="match status" value="1"/>
</dbReference>
<evidence type="ECO:0000313" key="7">
    <source>
        <dbReference type="RefSeq" id="XP_030757424.1"/>
    </source>
</evidence>
<evidence type="ECO:0000256" key="2">
    <source>
        <dbReference type="ARBA" id="ARBA00022676"/>
    </source>
</evidence>
<dbReference type="AlphaFoldDB" id="A0A6J2Y3A6"/>
<protein>
    <recommendedName>
        <fullName evidence="5">UDP-glucuronosyltransferase</fullName>
        <ecNumber evidence="5">2.4.1.17</ecNumber>
    </recommendedName>
</protein>
<keyword evidence="2 4" id="KW-0328">Glycosyltransferase</keyword>
<dbReference type="KEGG" id="soy:115883231"/>
<sequence length="515" mass="58784">MKLQLCLLVCFVVVFEKNECAKILGMFPFPGRSHYIMFRSLLKGLAQKGHDVDVVSHFPLKENITGYNDISIRGSAPIFTNNFTLDLIQDLSYNEILDIIFRMSGTDICKLNFATKELQELKKSKKKYDVVLTEHFSTDCMLGWAWHFGAPSIVMTSSENFPWASERFALPDNPSYIPTYFVEYGSKMNLYQRIVNAWTLLKGKLYFYLYSSIPSTNIAREFFGDELPDLNLLAYNTSLHLVNTHFSISNSRPLVPNVVEVAGLHIEDVKPLDEHFSKILETDTKGVIYFSMGSLVLTETYPPHILQAIFDALAEVPYKVLWKGTREKFPKGLTFPSNIHFEPWIPQLDILCDPRVKLFVSHGGMMGTQEGVYCGVPILGIPLFADQSLNIKRAETAGYGIRIDLKDISKKTFSAALRKILFNPRYTEIAKETSELFKDRIASPLDMSIYWVEYVIRHKGAVKLQSAAKDLHWYQYYFLDVIAIILATTYALFYLVSVLSKLTLRKPSKIKIKSS</sequence>
<comment type="similarity">
    <text evidence="1 4">Belongs to the UDP-glycosyltransferase family.</text>
</comment>
<dbReference type="EC" id="2.4.1.17" evidence="5"/>
<dbReference type="PANTHER" id="PTHR48043:SF145">
    <property type="entry name" value="FI06409P-RELATED"/>
    <property type="match status" value="1"/>
</dbReference>
<dbReference type="InParanoid" id="A0A6J2Y3A6"/>
<dbReference type="GeneID" id="115883231"/>
<dbReference type="OrthoDB" id="5835829at2759"/>
<dbReference type="FunFam" id="3.40.50.2000:FF:000189">
    <property type="entry name" value="UDP-glucuronosyltransferase 2B14-like Protein"/>
    <property type="match status" value="1"/>
</dbReference>
<dbReference type="GO" id="GO:0016020">
    <property type="term" value="C:membrane"/>
    <property type="evidence" value="ECO:0007669"/>
    <property type="project" value="UniProtKB-SubCell"/>
</dbReference>
<evidence type="ECO:0000256" key="3">
    <source>
        <dbReference type="ARBA" id="ARBA00022679"/>
    </source>
</evidence>
<dbReference type="InterPro" id="IPR002213">
    <property type="entry name" value="UDP_glucos_trans"/>
</dbReference>
<dbReference type="CDD" id="cd03784">
    <property type="entry name" value="GT1_Gtf-like"/>
    <property type="match status" value="1"/>
</dbReference>
<evidence type="ECO:0000256" key="4">
    <source>
        <dbReference type="RuleBase" id="RU003718"/>
    </source>
</evidence>
<gene>
    <name evidence="7" type="primary">LOC115883231</name>
</gene>
<comment type="catalytic activity">
    <reaction evidence="5">
        <text>glucuronate acceptor + UDP-alpha-D-glucuronate = acceptor beta-D-glucuronoside + UDP + H(+)</text>
        <dbReference type="Rhea" id="RHEA:21032"/>
        <dbReference type="ChEBI" id="CHEBI:15378"/>
        <dbReference type="ChEBI" id="CHEBI:58052"/>
        <dbReference type="ChEBI" id="CHEBI:58223"/>
        <dbReference type="ChEBI" id="CHEBI:132367"/>
        <dbReference type="ChEBI" id="CHEBI:132368"/>
        <dbReference type="EC" id="2.4.1.17"/>
    </reaction>
</comment>
<dbReference type="InterPro" id="IPR050271">
    <property type="entry name" value="UDP-glycosyltransferase"/>
</dbReference>